<dbReference type="AlphaFoldDB" id="A0A016TRX0"/>
<dbReference type="Proteomes" id="UP000024635">
    <property type="component" value="Unassembled WGS sequence"/>
</dbReference>
<proteinExistence type="predicted"/>
<protein>
    <submittedName>
        <fullName evidence="1">Uncharacterized protein</fullName>
    </submittedName>
</protein>
<reference evidence="2" key="1">
    <citation type="journal article" date="2015" name="Nat. Genet.">
        <title>The genome and transcriptome of the zoonotic hookworm Ancylostoma ceylanicum identify infection-specific gene families.</title>
        <authorList>
            <person name="Schwarz E.M."/>
            <person name="Hu Y."/>
            <person name="Antoshechkin I."/>
            <person name="Miller M.M."/>
            <person name="Sternberg P.W."/>
            <person name="Aroian R.V."/>
        </authorList>
    </citation>
    <scope>NUCLEOTIDE SEQUENCE</scope>
    <source>
        <strain evidence="2">HY135</strain>
    </source>
</reference>
<evidence type="ECO:0000313" key="2">
    <source>
        <dbReference type="Proteomes" id="UP000024635"/>
    </source>
</evidence>
<gene>
    <name evidence="1" type="primary">Acey_s0082.g1612</name>
    <name evidence="1" type="synonym">Acey-W10D9.3</name>
    <name evidence="1" type="ORF">Y032_0082g1612</name>
</gene>
<accession>A0A016TRX0</accession>
<keyword evidence="2" id="KW-1185">Reference proteome</keyword>
<name>A0A016TRX0_9BILA</name>
<comment type="caution">
    <text evidence="1">The sequence shown here is derived from an EMBL/GenBank/DDBJ whole genome shotgun (WGS) entry which is preliminary data.</text>
</comment>
<evidence type="ECO:0000313" key="1">
    <source>
        <dbReference type="EMBL" id="EYC05486.1"/>
    </source>
</evidence>
<organism evidence="1 2">
    <name type="scientific">Ancylostoma ceylanicum</name>
    <dbReference type="NCBI Taxonomy" id="53326"/>
    <lineage>
        <taxon>Eukaryota</taxon>
        <taxon>Metazoa</taxon>
        <taxon>Ecdysozoa</taxon>
        <taxon>Nematoda</taxon>
        <taxon>Chromadorea</taxon>
        <taxon>Rhabditida</taxon>
        <taxon>Rhabditina</taxon>
        <taxon>Rhabditomorpha</taxon>
        <taxon>Strongyloidea</taxon>
        <taxon>Ancylostomatidae</taxon>
        <taxon>Ancylostomatinae</taxon>
        <taxon>Ancylostoma</taxon>
    </lineage>
</organism>
<sequence>MHPAPKTGANFESGVISVCIYKSESLCVYKPARTCPLGFFNTLNTNMTTGSHQIIDLLITSIFSNFRSGTGKDVSNGVLRCAEYEYDNHFGRGYRFIDFIDFCHFGLGTGKDVSTRVLQRAEYEYDNYLGAGIDLLILSIFQPTLGDG</sequence>
<dbReference type="EMBL" id="JARK01001418">
    <property type="protein sequence ID" value="EYC05486.1"/>
    <property type="molecule type" value="Genomic_DNA"/>
</dbReference>